<protein>
    <submittedName>
        <fullName evidence="1">Uncharacterized protein</fullName>
    </submittedName>
</protein>
<evidence type="ECO:0000313" key="2">
    <source>
        <dbReference type="Proteomes" id="UP000315471"/>
    </source>
</evidence>
<gene>
    <name evidence="1" type="ORF">Q31b_57760</name>
</gene>
<comment type="caution">
    <text evidence="1">The sequence shown here is derived from an EMBL/GenBank/DDBJ whole genome shotgun (WGS) entry which is preliminary data.</text>
</comment>
<evidence type="ECO:0000313" key="1">
    <source>
        <dbReference type="EMBL" id="TWU33459.1"/>
    </source>
</evidence>
<sequence>MTFLSDSLVDGEYCRRLKTDLQNAVICRFLVAYVSDAGLNSIGRNDLMKALDNQLSFGISSMSCSCGYSPLLKLQSELGDENIRLKYFMDPSVCGTDEPSGLVLMHSKLVYLKTTIDGEPRSVVYLGSHNWTRRALGSGGPRNAEASYRFEMAFDADHLEGRGQDVASQANRHLRAADDNECCLPATASNERTFKEWDQAVCKNRPSSSLDEVLLILAVRPPSSGRLRSLDELQGQGLYMQCLEEVEGTQVWDAPDQTIVMVWDSAEALSQGRQPTLLLCSKNTRNAGPNSDRHGTNQSANPIAGFAGVLFDQQQGTRHLNSVNSTRSVSTLWSGSEAEVFDLQFPTTSNNCKDFDGNLNPKYQFLLEVETVVHSAEEATPDAAFVWECHWALEKGPPMGACGPF</sequence>
<dbReference type="OrthoDB" id="9553461at2"/>
<dbReference type="RefSeq" id="WP_146602819.1">
    <property type="nucleotide sequence ID" value="NZ_SJPY01000014.1"/>
</dbReference>
<organism evidence="1 2">
    <name type="scientific">Novipirellula aureliae</name>
    <dbReference type="NCBI Taxonomy" id="2527966"/>
    <lineage>
        <taxon>Bacteria</taxon>
        <taxon>Pseudomonadati</taxon>
        <taxon>Planctomycetota</taxon>
        <taxon>Planctomycetia</taxon>
        <taxon>Pirellulales</taxon>
        <taxon>Pirellulaceae</taxon>
        <taxon>Novipirellula</taxon>
    </lineage>
</organism>
<dbReference type="Proteomes" id="UP000315471">
    <property type="component" value="Unassembled WGS sequence"/>
</dbReference>
<dbReference type="EMBL" id="SJPY01000014">
    <property type="protein sequence ID" value="TWU33459.1"/>
    <property type="molecule type" value="Genomic_DNA"/>
</dbReference>
<keyword evidence="2" id="KW-1185">Reference proteome</keyword>
<accession>A0A5C6DEU2</accession>
<dbReference type="SUPFAM" id="SSF56024">
    <property type="entry name" value="Phospholipase D/nuclease"/>
    <property type="match status" value="1"/>
</dbReference>
<reference evidence="1 2" key="1">
    <citation type="submission" date="2019-02" db="EMBL/GenBank/DDBJ databases">
        <title>Deep-cultivation of Planctomycetes and their phenomic and genomic characterization uncovers novel biology.</title>
        <authorList>
            <person name="Wiegand S."/>
            <person name="Jogler M."/>
            <person name="Boedeker C."/>
            <person name="Pinto D."/>
            <person name="Vollmers J."/>
            <person name="Rivas-Marin E."/>
            <person name="Kohn T."/>
            <person name="Peeters S.H."/>
            <person name="Heuer A."/>
            <person name="Rast P."/>
            <person name="Oberbeckmann S."/>
            <person name="Bunk B."/>
            <person name="Jeske O."/>
            <person name="Meyerdierks A."/>
            <person name="Storesund J.E."/>
            <person name="Kallscheuer N."/>
            <person name="Luecker S."/>
            <person name="Lage O.M."/>
            <person name="Pohl T."/>
            <person name="Merkel B.J."/>
            <person name="Hornburger P."/>
            <person name="Mueller R.-W."/>
            <person name="Bruemmer F."/>
            <person name="Labrenz M."/>
            <person name="Spormann A.M."/>
            <person name="Op Den Camp H."/>
            <person name="Overmann J."/>
            <person name="Amann R."/>
            <person name="Jetten M.S.M."/>
            <person name="Mascher T."/>
            <person name="Medema M.H."/>
            <person name="Devos D.P."/>
            <person name="Kaster A.-K."/>
            <person name="Ovreas L."/>
            <person name="Rohde M."/>
            <person name="Galperin M.Y."/>
            <person name="Jogler C."/>
        </authorList>
    </citation>
    <scope>NUCLEOTIDE SEQUENCE [LARGE SCALE GENOMIC DNA]</scope>
    <source>
        <strain evidence="1 2">Q31b</strain>
    </source>
</reference>
<proteinExistence type="predicted"/>
<dbReference type="AlphaFoldDB" id="A0A5C6DEU2"/>
<name>A0A5C6DEU2_9BACT</name>